<dbReference type="InterPro" id="IPR012902">
    <property type="entry name" value="N_methyl_site"/>
</dbReference>
<feature type="transmembrane region" description="Helical" evidence="12">
    <location>
        <begin position="12"/>
        <end position="34"/>
    </location>
</feature>
<feature type="domain" description="General secretion pathway GspH" evidence="13">
    <location>
        <begin position="45"/>
        <end position="173"/>
    </location>
</feature>
<comment type="similarity">
    <text evidence="9">Belongs to the GSP H family.</text>
</comment>
<accession>A0A832EJD6</accession>
<protein>
    <recommendedName>
        <fullName evidence="2">Type II secretion system protein H</fullName>
    </recommendedName>
    <alternativeName>
        <fullName evidence="10">General secretion pathway protein H</fullName>
    </alternativeName>
</protein>
<evidence type="ECO:0000256" key="1">
    <source>
        <dbReference type="ARBA" id="ARBA00004377"/>
    </source>
</evidence>
<dbReference type="Pfam" id="PF07963">
    <property type="entry name" value="N_methyl"/>
    <property type="match status" value="1"/>
</dbReference>
<keyword evidence="6 12" id="KW-0812">Transmembrane</keyword>
<keyword evidence="5" id="KW-0997">Cell inner membrane</keyword>
<feature type="region of interest" description="Disordered" evidence="11">
    <location>
        <begin position="81"/>
        <end position="106"/>
    </location>
</feature>
<keyword evidence="3" id="KW-1003">Cell membrane</keyword>
<dbReference type="NCBIfam" id="TIGR02532">
    <property type="entry name" value="IV_pilin_GFxxxE"/>
    <property type="match status" value="1"/>
</dbReference>
<dbReference type="GO" id="GO:0015627">
    <property type="term" value="C:type II protein secretion system complex"/>
    <property type="evidence" value="ECO:0007669"/>
    <property type="project" value="InterPro"/>
</dbReference>
<evidence type="ECO:0000256" key="10">
    <source>
        <dbReference type="ARBA" id="ARBA00030775"/>
    </source>
</evidence>
<evidence type="ECO:0000256" key="12">
    <source>
        <dbReference type="SAM" id="Phobius"/>
    </source>
</evidence>
<keyword evidence="8 12" id="KW-0472">Membrane</keyword>
<dbReference type="EMBL" id="DSTK01000019">
    <property type="protein sequence ID" value="HFK96938.1"/>
    <property type="molecule type" value="Genomic_DNA"/>
</dbReference>
<organism evidence="14">
    <name type="scientific">Desulfacinum infernum</name>
    <dbReference type="NCBI Taxonomy" id="35837"/>
    <lineage>
        <taxon>Bacteria</taxon>
        <taxon>Pseudomonadati</taxon>
        <taxon>Thermodesulfobacteriota</taxon>
        <taxon>Syntrophobacteria</taxon>
        <taxon>Syntrophobacterales</taxon>
        <taxon>Syntrophobacteraceae</taxon>
        <taxon>Desulfacinum</taxon>
    </lineage>
</organism>
<evidence type="ECO:0000313" key="14">
    <source>
        <dbReference type="EMBL" id="HFK96938.1"/>
    </source>
</evidence>
<dbReference type="GO" id="GO:0015628">
    <property type="term" value="P:protein secretion by the type II secretion system"/>
    <property type="evidence" value="ECO:0007669"/>
    <property type="project" value="InterPro"/>
</dbReference>
<dbReference type="InterPro" id="IPR022346">
    <property type="entry name" value="T2SS_GspH"/>
</dbReference>
<evidence type="ECO:0000256" key="5">
    <source>
        <dbReference type="ARBA" id="ARBA00022519"/>
    </source>
</evidence>
<reference evidence="14" key="1">
    <citation type="journal article" date="2020" name="mSystems">
        <title>Genome- and Community-Level Interaction Insights into Carbon Utilization and Element Cycling Functions of Hydrothermarchaeota in Hydrothermal Sediment.</title>
        <authorList>
            <person name="Zhou Z."/>
            <person name="Liu Y."/>
            <person name="Xu W."/>
            <person name="Pan J."/>
            <person name="Luo Z.H."/>
            <person name="Li M."/>
        </authorList>
    </citation>
    <scope>NUCLEOTIDE SEQUENCE [LARGE SCALE GENOMIC DNA]</scope>
    <source>
        <strain evidence="14">SpSt-456</strain>
    </source>
</reference>
<evidence type="ECO:0000256" key="7">
    <source>
        <dbReference type="ARBA" id="ARBA00022989"/>
    </source>
</evidence>
<dbReference type="Pfam" id="PF12019">
    <property type="entry name" value="GspH"/>
    <property type="match status" value="1"/>
</dbReference>
<keyword evidence="7 12" id="KW-1133">Transmembrane helix</keyword>
<evidence type="ECO:0000256" key="4">
    <source>
        <dbReference type="ARBA" id="ARBA00022481"/>
    </source>
</evidence>
<evidence type="ECO:0000256" key="6">
    <source>
        <dbReference type="ARBA" id="ARBA00022692"/>
    </source>
</evidence>
<evidence type="ECO:0000256" key="11">
    <source>
        <dbReference type="SAM" id="MobiDB-lite"/>
    </source>
</evidence>
<evidence type="ECO:0000256" key="9">
    <source>
        <dbReference type="ARBA" id="ARBA00025772"/>
    </source>
</evidence>
<comment type="subcellular location">
    <subcellularLocation>
        <location evidence="1">Cell inner membrane</location>
        <topology evidence="1">Single-pass membrane protein</topology>
    </subcellularLocation>
</comment>
<name>A0A832EJD6_9BACT</name>
<gene>
    <name evidence="14" type="ORF">ENS06_06380</name>
</gene>
<dbReference type="GO" id="GO:0005886">
    <property type="term" value="C:plasma membrane"/>
    <property type="evidence" value="ECO:0007669"/>
    <property type="project" value="UniProtKB-SubCell"/>
</dbReference>
<evidence type="ECO:0000259" key="13">
    <source>
        <dbReference type="Pfam" id="PF12019"/>
    </source>
</evidence>
<proteinExistence type="inferred from homology"/>
<keyword evidence="4" id="KW-0488">Methylation</keyword>
<comment type="caution">
    <text evidence="14">The sequence shown here is derived from an EMBL/GenBank/DDBJ whole genome shotgun (WGS) entry which is preliminary data.</text>
</comment>
<evidence type="ECO:0000256" key="3">
    <source>
        <dbReference type="ARBA" id="ARBA00022475"/>
    </source>
</evidence>
<dbReference type="Gene3D" id="3.30.700.10">
    <property type="entry name" value="Glycoprotein, Type 4 Pilin"/>
    <property type="match status" value="1"/>
</dbReference>
<sequence>MKRFGGQNGFTLVELMVTVAIIAILLKLVGWGLAGVTAYEDVRTAARRLEAVIQEAKTLAYEKGVVHTIVFDPGGSAYKLFRDDNGNDNRTEPTDGNGKRDDGEPWLRSDVLSSRVSMTVNDTLPKNGNGAPYISVRSDGRLGAPGGGFGSGGKVTFKSNDDNTATVTINALGWVGVD</sequence>
<dbReference type="SUPFAM" id="SSF54523">
    <property type="entry name" value="Pili subunits"/>
    <property type="match status" value="1"/>
</dbReference>
<dbReference type="InterPro" id="IPR045584">
    <property type="entry name" value="Pilin-like"/>
</dbReference>
<evidence type="ECO:0000256" key="2">
    <source>
        <dbReference type="ARBA" id="ARBA00021549"/>
    </source>
</evidence>
<evidence type="ECO:0000256" key="8">
    <source>
        <dbReference type="ARBA" id="ARBA00023136"/>
    </source>
</evidence>
<dbReference type="AlphaFoldDB" id="A0A832EJD6"/>